<evidence type="ECO:0000256" key="3">
    <source>
        <dbReference type="ARBA" id="ARBA00022912"/>
    </source>
</evidence>
<sequence length="337" mass="37174">MALIPAAEKLQHVEEMCASGALSGMLKAQQGMEMLADIRPAPTAVTLWSNFSFVLLLLYGCSVLKKYTPPLPSDLMGSHSQGFFHHHHHHNHHHHHRSSVVPSGIPRLVPETGGSMLGGIAQITPSLFLSRGNVASNRSLLLSKGITCVVNATIELPNFNWPHVEYVKVPLADVPHSPISLYFDSVADKIHSVGRSKRGAVLVHCAAGVSRSATLCLAYLMKYHRVSLAEAHAWVKARRPVIRPNAGFWRQLIEYERKLFGRNSVKMVQTPYGVIPDVYERDRRNLKRGRRQRGWANTGGGGEGKQSFAFCLRHPAPPPLLVSKSEPPAKVGKRLSV</sequence>
<comment type="catalytic activity">
    <reaction evidence="5">
        <text>O-phospho-L-threonyl-[protein] + H2O = L-threonyl-[protein] + phosphate</text>
        <dbReference type="Rhea" id="RHEA:47004"/>
        <dbReference type="Rhea" id="RHEA-COMP:11060"/>
        <dbReference type="Rhea" id="RHEA-COMP:11605"/>
        <dbReference type="ChEBI" id="CHEBI:15377"/>
        <dbReference type="ChEBI" id="CHEBI:30013"/>
        <dbReference type="ChEBI" id="CHEBI:43474"/>
        <dbReference type="ChEBI" id="CHEBI:61977"/>
        <dbReference type="EC" id="3.1.3.16"/>
    </reaction>
</comment>
<evidence type="ECO:0000256" key="4">
    <source>
        <dbReference type="ARBA" id="ARBA00047761"/>
    </source>
</evidence>
<evidence type="ECO:0000256" key="2">
    <source>
        <dbReference type="ARBA" id="ARBA00022801"/>
    </source>
</evidence>
<dbReference type="InterPro" id="IPR020422">
    <property type="entry name" value="TYR_PHOSPHATASE_DUAL_dom"/>
</dbReference>
<evidence type="ECO:0000259" key="7">
    <source>
        <dbReference type="PROSITE" id="PS50056"/>
    </source>
</evidence>
<keyword evidence="9" id="KW-1185">Reference proteome</keyword>
<protein>
    <recommendedName>
        <fullName evidence="10">Protein-tyrosine-phosphatase</fullName>
    </recommendedName>
</protein>
<dbReference type="Pfam" id="PF00782">
    <property type="entry name" value="DSPc"/>
    <property type="match status" value="1"/>
</dbReference>
<evidence type="ECO:0000313" key="9">
    <source>
        <dbReference type="Proteomes" id="UP000824540"/>
    </source>
</evidence>
<dbReference type="GO" id="GO:0004722">
    <property type="term" value="F:protein serine/threonine phosphatase activity"/>
    <property type="evidence" value="ECO:0007669"/>
    <property type="project" value="UniProtKB-EC"/>
</dbReference>
<dbReference type="AlphaFoldDB" id="A0A8T2PMF7"/>
<evidence type="ECO:0000256" key="5">
    <source>
        <dbReference type="ARBA" id="ARBA00048336"/>
    </source>
</evidence>
<comment type="similarity">
    <text evidence="1">Belongs to the protein-tyrosine phosphatase family. Non-receptor class dual specificity subfamily.</text>
</comment>
<evidence type="ECO:0008006" key="10">
    <source>
        <dbReference type="Google" id="ProtNLM"/>
    </source>
</evidence>
<evidence type="ECO:0000313" key="8">
    <source>
        <dbReference type="EMBL" id="KAG9351602.1"/>
    </source>
</evidence>
<feature type="domain" description="Tyrosine specific protein phosphatases" evidence="7">
    <location>
        <begin position="181"/>
        <end position="240"/>
    </location>
</feature>
<evidence type="ECO:0000256" key="1">
    <source>
        <dbReference type="ARBA" id="ARBA00008601"/>
    </source>
</evidence>
<dbReference type="InterPro" id="IPR016130">
    <property type="entry name" value="Tyr_Pase_AS"/>
</dbReference>
<keyword evidence="3" id="KW-0904">Protein phosphatase</keyword>
<dbReference type="PROSITE" id="PS00383">
    <property type="entry name" value="TYR_PHOSPHATASE_1"/>
    <property type="match status" value="1"/>
</dbReference>
<proteinExistence type="inferred from homology"/>
<dbReference type="InterPro" id="IPR020420">
    <property type="entry name" value="Atypical_DUSP_subfamB"/>
</dbReference>
<keyword evidence="2" id="KW-0378">Hydrolase</keyword>
<dbReference type="InterPro" id="IPR052103">
    <property type="entry name" value="Dual_spec_Phospatases"/>
</dbReference>
<dbReference type="FunFam" id="3.90.190.10:FF:000049">
    <property type="entry name" value="Dual specificity protein phosphatase 14"/>
    <property type="match status" value="1"/>
</dbReference>
<dbReference type="CDD" id="cd14572">
    <property type="entry name" value="DUSP14"/>
    <property type="match status" value="1"/>
</dbReference>
<dbReference type="Proteomes" id="UP000824540">
    <property type="component" value="Unassembled WGS sequence"/>
</dbReference>
<dbReference type="EMBL" id="JAFBMS010000006">
    <property type="protein sequence ID" value="KAG9351602.1"/>
    <property type="molecule type" value="Genomic_DNA"/>
</dbReference>
<dbReference type="PRINTS" id="PR01910">
    <property type="entry name" value="ADSPHPHTASEB"/>
</dbReference>
<name>A0A8T2PMF7_9TELE</name>
<dbReference type="InterPro" id="IPR000340">
    <property type="entry name" value="Dual-sp_phosphatase_cat-dom"/>
</dbReference>
<dbReference type="GO" id="GO:0017017">
    <property type="term" value="F:MAP kinase tyrosine/serine/threonine phosphatase activity"/>
    <property type="evidence" value="ECO:0007669"/>
    <property type="project" value="InterPro"/>
</dbReference>
<accession>A0A8T2PMF7</accession>
<evidence type="ECO:0000259" key="6">
    <source>
        <dbReference type="PROSITE" id="PS50054"/>
    </source>
</evidence>
<reference evidence="8" key="1">
    <citation type="thesis" date="2021" institute="BYU ScholarsArchive" country="Provo, UT, USA">
        <title>Applications of and Algorithms for Genome Assembly and Genomic Analyses with an Emphasis on Marine Teleosts.</title>
        <authorList>
            <person name="Pickett B.D."/>
        </authorList>
    </citation>
    <scope>NUCLEOTIDE SEQUENCE</scope>
    <source>
        <strain evidence="8">HI-2016</strain>
    </source>
</reference>
<dbReference type="InterPro" id="IPR000387">
    <property type="entry name" value="Tyr_Pase_dom"/>
</dbReference>
<dbReference type="PROSITE" id="PS50054">
    <property type="entry name" value="TYR_PHOSPHATASE_DUAL"/>
    <property type="match status" value="1"/>
</dbReference>
<dbReference type="InterPro" id="IPR029021">
    <property type="entry name" value="Prot-tyrosine_phosphatase-like"/>
</dbReference>
<dbReference type="Gene3D" id="3.90.190.10">
    <property type="entry name" value="Protein tyrosine phosphatase superfamily"/>
    <property type="match status" value="1"/>
</dbReference>
<dbReference type="SMART" id="SM00195">
    <property type="entry name" value="DSPc"/>
    <property type="match status" value="1"/>
</dbReference>
<comment type="caution">
    <text evidence="8">The sequence shown here is derived from an EMBL/GenBank/DDBJ whole genome shotgun (WGS) entry which is preliminary data.</text>
</comment>
<gene>
    <name evidence="8" type="ORF">JZ751_022853</name>
</gene>
<dbReference type="OrthoDB" id="285418at2759"/>
<dbReference type="SUPFAM" id="SSF52799">
    <property type="entry name" value="(Phosphotyrosine protein) phosphatases II"/>
    <property type="match status" value="1"/>
</dbReference>
<dbReference type="PROSITE" id="PS50056">
    <property type="entry name" value="TYR_PHOSPHATASE_2"/>
    <property type="match status" value="1"/>
</dbReference>
<dbReference type="PANTHER" id="PTHR45961">
    <property type="entry name" value="IP21249P"/>
    <property type="match status" value="1"/>
</dbReference>
<dbReference type="GO" id="GO:0005737">
    <property type="term" value="C:cytoplasm"/>
    <property type="evidence" value="ECO:0007669"/>
    <property type="project" value="UniProtKB-ARBA"/>
</dbReference>
<comment type="catalytic activity">
    <reaction evidence="4">
        <text>O-phospho-L-seryl-[protein] + H2O = L-seryl-[protein] + phosphate</text>
        <dbReference type="Rhea" id="RHEA:20629"/>
        <dbReference type="Rhea" id="RHEA-COMP:9863"/>
        <dbReference type="Rhea" id="RHEA-COMP:11604"/>
        <dbReference type="ChEBI" id="CHEBI:15377"/>
        <dbReference type="ChEBI" id="CHEBI:29999"/>
        <dbReference type="ChEBI" id="CHEBI:43474"/>
        <dbReference type="ChEBI" id="CHEBI:83421"/>
        <dbReference type="EC" id="3.1.3.16"/>
    </reaction>
</comment>
<dbReference type="PRINTS" id="PR01908">
    <property type="entry name" value="ADSPHPHTASE"/>
</dbReference>
<feature type="domain" description="Tyrosine-protein phosphatase" evidence="6">
    <location>
        <begin position="119"/>
        <end position="261"/>
    </location>
</feature>
<dbReference type="PANTHER" id="PTHR45961:SF5">
    <property type="entry name" value="DUAL SPECIFICITY PROTEIN PHOSPHATASE 14"/>
    <property type="match status" value="1"/>
</dbReference>
<organism evidence="8 9">
    <name type="scientific">Albula glossodonta</name>
    <name type="common">roundjaw bonefish</name>
    <dbReference type="NCBI Taxonomy" id="121402"/>
    <lineage>
        <taxon>Eukaryota</taxon>
        <taxon>Metazoa</taxon>
        <taxon>Chordata</taxon>
        <taxon>Craniata</taxon>
        <taxon>Vertebrata</taxon>
        <taxon>Euteleostomi</taxon>
        <taxon>Actinopterygii</taxon>
        <taxon>Neopterygii</taxon>
        <taxon>Teleostei</taxon>
        <taxon>Albuliformes</taxon>
        <taxon>Albulidae</taxon>
        <taxon>Albula</taxon>
    </lineage>
</organism>